<protein>
    <recommendedName>
        <fullName evidence="4">TLC domain-containing protein</fullName>
    </recommendedName>
</protein>
<reference evidence="2 3" key="1">
    <citation type="submission" date="2024-10" db="EMBL/GenBank/DDBJ databases">
        <title>Updated reference genomes for cyclostephanoid diatoms.</title>
        <authorList>
            <person name="Roberts W.R."/>
            <person name="Alverson A.J."/>
        </authorList>
    </citation>
    <scope>NUCLEOTIDE SEQUENCE [LARGE SCALE GENOMIC DNA]</scope>
    <source>
        <strain evidence="2 3">AJA276-08</strain>
    </source>
</reference>
<feature type="transmembrane region" description="Helical" evidence="1">
    <location>
        <begin position="124"/>
        <end position="144"/>
    </location>
</feature>
<gene>
    <name evidence="2" type="ORF">ACHAW5_000253</name>
</gene>
<evidence type="ECO:0000313" key="3">
    <source>
        <dbReference type="Proteomes" id="UP001530315"/>
    </source>
</evidence>
<feature type="transmembrane region" description="Helical" evidence="1">
    <location>
        <begin position="151"/>
        <end position="177"/>
    </location>
</feature>
<feature type="transmembrane region" description="Helical" evidence="1">
    <location>
        <begin position="24"/>
        <end position="41"/>
    </location>
</feature>
<organism evidence="2 3">
    <name type="scientific">Stephanodiscus triporus</name>
    <dbReference type="NCBI Taxonomy" id="2934178"/>
    <lineage>
        <taxon>Eukaryota</taxon>
        <taxon>Sar</taxon>
        <taxon>Stramenopiles</taxon>
        <taxon>Ochrophyta</taxon>
        <taxon>Bacillariophyta</taxon>
        <taxon>Coscinodiscophyceae</taxon>
        <taxon>Thalassiosirophycidae</taxon>
        <taxon>Stephanodiscales</taxon>
        <taxon>Stephanodiscaceae</taxon>
        <taxon>Stephanodiscus</taxon>
    </lineage>
</organism>
<dbReference type="Proteomes" id="UP001530315">
    <property type="component" value="Unassembled WGS sequence"/>
</dbReference>
<dbReference type="EMBL" id="JALLAZ020001539">
    <property type="protein sequence ID" value="KAL3773306.1"/>
    <property type="molecule type" value="Genomic_DNA"/>
</dbReference>
<accession>A0ABD3NE45</accession>
<evidence type="ECO:0000313" key="2">
    <source>
        <dbReference type="EMBL" id="KAL3773306.1"/>
    </source>
</evidence>
<evidence type="ECO:0000256" key="1">
    <source>
        <dbReference type="SAM" id="Phobius"/>
    </source>
</evidence>
<feature type="transmembrane region" description="Helical" evidence="1">
    <location>
        <begin position="183"/>
        <end position="203"/>
    </location>
</feature>
<sequence>MRMPHDNPWTECLLRGEFIFEKRFLAYSLGYVLVAFLGNGIRRRYHAAVRSNPNSPPDARGFMSLIASRPTVIAATIHAVSTSVVSAGILIAYYCRDDDDDYGDVDDGSSSPWLYRGTTDLIRIWQRVGLPISLSYFVTDSYFYCLPRRDFLIFVHHCIMCFCHYPVGCTGGATLAGAGDPVWSTWLSIVGYTSEFSTAMMNYRWYLINTLEEDWVGFGIVNGFVVSSWAGRVVLFAHLLIAEIFPRMHVFVERGQTFTYAVMVFGHASIGLLSLHWCIVMCRGGLRSLFVFKKQHRPKVLNPQQGFSFVEEVGGKKNVEDLRGTKRLKIIEEKAHKIIEEEVEAYLDGTLFTEAQAKKGQSKKKQ</sequence>
<dbReference type="PANTHER" id="PTHR13439:SF0">
    <property type="entry name" value="TOPOISOMERASE I DAMAGE AFFECTED PROTEIN 4"/>
    <property type="match status" value="1"/>
</dbReference>
<feature type="transmembrane region" description="Helical" evidence="1">
    <location>
        <begin position="215"/>
        <end position="241"/>
    </location>
</feature>
<keyword evidence="1" id="KW-1133">Transmembrane helix</keyword>
<keyword evidence="3" id="KW-1185">Reference proteome</keyword>
<dbReference type="InterPro" id="IPR050846">
    <property type="entry name" value="TLCD"/>
</dbReference>
<proteinExistence type="predicted"/>
<comment type="caution">
    <text evidence="2">The sequence shown here is derived from an EMBL/GenBank/DDBJ whole genome shotgun (WGS) entry which is preliminary data.</text>
</comment>
<feature type="transmembrane region" description="Helical" evidence="1">
    <location>
        <begin position="72"/>
        <end position="94"/>
    </location>
</feature>
<keyword evidence="1" id="KW-0812">Transmembrane</keyword>
<feature type="transmembrane region" description="Helical" evidence="1">
    <location>
        <begin position="261"/>
        <end position="286"/>
    </location>
</feature>
<keyword evidence="1" id="KW-0472">Membrane</keyword>
<dbReference type="PANTHER" id="PTHR13439">
    <property type="entry name" value="CT120 PROTEIN"/>
    <property type="match status" value="1"/>
</dbReference>
<name>A0ABD3NE45_9STRA</name>
<dbReference type="AlphaFoldDB" id="A0ABD3NE45"/>
<evidence type="ECO:0008006" key="4">
    <source>
        <dbReference type="Google" id="ProtNLM"/>
    </source>
</evidence>